<organism evidence="1 2">
    <name type="scientific">Brachyspira hyodysenteriae (strain ATCC 49526 / WA1)</name>
    <dbReference type="NCBI Taxonomy" id="565034"/>
    <lineage>
        <taxon>Bacteria</taxon>
        <taxon>Pseudomonadati</taxon>
        <taxon>Spirochaetota</taxon>
        <taxon>Spirochaetia</taxon>
        <taxon>Brachyspirales</taxon>
        <taxon>Brachyspiraceae</taxon>
        <taxon>Brachyspira</taxon>
    </lineage>
</organism>
<dbReference type="STRING" id="565034.BHWA1_02576"/>
<keyword evidence="2" id="KW-1185">Reference proteome</keyword>
<dbReference type="SUPFAM" id="SSF53335">
    <property type="entry name" value="S-adenosyl-L-methionine-dependent methyltransferases"/>
    <property type="match status" value="1"/>
</dbReference>
<dbReference type="RefSeq" id="WP_012672056.1">
    <property type="nucleotide sequence ID" value="NC_012225.1"/>
</dbReference>
<dbReference type="InterPro" id="IPR029063">
    <property type="entry name" value="SAM-dependent_MTases_sf"/>
</dbReference>
<dbReference type="AlphaFoldDB" id="A0A3B6VB52"/>
<dbReference type="GO" id="GO:0008168">
    <property type="term" value="F:methyltransferase activity"/>
    <property type="evidence" value="ECO:0007669"/>
    <property type="project" value="InterPro"/>
</dbReference>
<dbReference type="GO" id="GO:0003676">
    <property type="term" value="F:nucleic acid binding"/>
    <property type="evidence" value="ECO:0007669"/>
    <property type="project" value="InterPro"/>
</dbReference>
<gene>
    <name evidence="1" type="ordered locus">BHWA1_02576</name>
</gene>
<dbReference type="EMBL" id="CP001357">
    <property type="protein sequence ID" value="ACN85029.1"/>
    <property type="molecule type" value="Genomic_DNA"/>
</dbReference>
<dbReference type="GO" id="GO:0032259">
    <property type="term" value="P:methylation"/>
    <property type="evidence" value="ECO:0007669"/>
    <property type="project" value="InterPro"/>
</dbReference>
<evidence type="ECO:0000313" key="2">
    <source>
        <dbReference type="Proteomes" id="UP000001803"/>
    </source>
</evidence>
<protein>
    <submittedName>
        <fullName evidence="1">Uncharacterized protein</fullName>
    </submittedName>
</protein>
<sequence>MSYSKTIREEELKNKVARDYFHSFDNTQIIEEIDFSIAPKKEADKKETEYFLWAEAKKGNKNDIYESFVQLILTIGKKRVFDKHLPPPFLGAFDAEKIAFIQYYKVLDVFNQNDFNWNVTPSDHESKEFKQLYNLVEDTLKNESYIYKFDDDDTELKEFIRVNFIAGKNSLSKVQIDKNNFVNIYSKWLNAVKTSISVDWDKAKTYGIIDADFYLADLLSENNLTLKEKLYVILKEDHYELDRKIDDMGLASSKEAHFYDKQKAHNEFWKRYQRPPKEEYWDYIIERRDLLVQQDIRERKGSFFTPQIWVEKSQEYIAEALGENWQDEYYIWDCAAGTGNLLAGLTNKYNIWASTLDKADVEIMKERVKNGANLLENHIFQFDFLNDEFDKLPKDLKAIIDDEEKRKKLVIYINPPYAEAGTTSQTSGTGKNKDKVALDNRTYYKYKDVMSKASNEIFAQFFIRVYKEIPNCILASFSTLKYVNSINFKKFRETFKTKFLKGFIVPAYTFDNVKGKFPIGFIIWDINIIEKLDYITLDVYNVKYKNNIEIFKYGKKTIYSYSNDKMLSNFGNLKNDKNCFYIGHFAARGNDFQNQNMVYIESIKKEKIKTGGVHIDISQDNFIYICTSFSTRHCIEHTWINHNDQFLYPNNSWEDDTEFQNDCVTFTLFHSKNRISSEQGVNHWIPFTEAEVDAKDSFSSHFMTDFLSGKIKSSNSSGDLFTSGTKSSSPLKFSKEAKAVFKAGLALWKYYHSFDLINVNASYYDIRAFFQKFNDKGRMNPTSKDETYNSLLSDLKSKMDILAKKIAVKVYEHGFLKE</sequence>
<dbReference type="KEGG" id="bhy:BHWA1_02576"/>
<evidence type="ECO:0000313" key="1">
    <source>
        <dbReference type="EMBL" id="ACN85029.1"/>
    </source>
</evidence>
<dbReference type="InterPro" id="IPR002052">
    <property type="entry name" value="DNA_methylase_N6_adenine_CS"/>
</dbReference>
<proteinExistence type="predicted"/>
<reference evidence="1 2" key="1">
    <citation type="journal article" date="2009" name="PLoS ONE">
        <title>Genome sequence of the pathogenic intestinal spirochete Brachyspira hyodysenteriae reveals adaptations to its lifestyle in the porcine large intestine.</title>
        <authorList>
            <person name="Bellgard M.I."/>
            <person name="Wanchanthuek P."/>
            <person name="La T."/>
            <person name="Ryan K."/>
            <person name="Moolhuijzen P."/>
            <person name="Albertyn Z."/>
            <person name="Shaban B."/>
            <person name="Motro Y."/>
            <person name="Dunn D.S."/>
            <person name="Schibeci D."/>
            <person name="Hunter A."/>
            <person name="Barrero R."/>
            <person name="Phillips N.D."/>
            <person name="Hampson D.J."/>
        </authorList>
    </citation>
    <scope>NUCLEOTIDE SEQUENCE [LARGE SCALE GENOMIC DNA]</scope>
    <source>
        <strain evidence="2">ATCC 49526 / WA1</strain>
    </source>
</reference>
<dbReference type="Proteomes" id="UP000001803">
    <property type="component" value="Chromosome"/>
</dbReference>
<accession>A0A3B6VB52</accession>
<dbReference type="PROSITE" id="PS00092">
    <property type="entry name" value="N6_MTASE"/>
    <property type="match status" value="1"/>
</dbReference>
<name>A0A3B6VB52_BRAHW</name>